<dbReference type="PANTHER" id="PTHR11071:SF561">
    <property type="entry name" value="PEPTIDYL-PROLYL CIS-TRANS ISOMERASE D-RELATED"/>
    <property type="match status" value="1"/>
</dbReference>
<organism evidence="4">
    <name type="scientific">Chaetoceros debilis</name>
    <dbReference type="NCBI Taxonomy" id="122233"/>
    <lineage>
        <taxon>Eukaryota</taxon>
        <taxon>Sar</taxon>
        <taxon>Stramenopiles</taxon>
        <taxon>Ochrophyta</taxon>
        <taxon>Bacillariophyta</taxon>
        <taxon>Coscinodiscophyceae</taxon>
        <taxon>Chaetocerotophycidae</taxon>
        <taxon>Chaetocerotales</taxon>
        <taxon>Chaetocerotaceae</taxon>
        <taxon>Chaetoceros</taxon>
    </lineage>
</organism>
<evidence type="ECO:0000259" key="2">
    <source>
        <dbReference type="PROSITE" id="PS50072"/>
    </source>
</evidence>
<dbReference type="Pfam" id="PF00160">
    <property type="entry name" value="Pro_isomerase"/>
    <property type="match status" value="1"/>
</dbReference>
<dbReference type="PANTHER" id="PTHR11071">
    <property type="entry name" value="PEPTIDYL-PROLYL CIS-TRANS ISOMERASE"/>
    <property type="match status" value="1"/>
</dbReference>
<evidence type="ECO:0000313" key="4">
    <source>
        <dbReference type="EMBL" id="CAE0467387.1"/>
    </source>
</evidence>
<feature type="domain" description="PPIase cyclophilin-type" evidence="2">
    <location>
        <begin position="1"/>
        <end position="69"/>
    </location>
</feature>
<proteinExistence type="inferred from homology"/>
<dbReference type="EC" id="5.2.1.8" evidence="1"/>
<comment type="function">
    <text evidence="1">PPIases accelerate the folding of proteins. It catalyzes the cis-trans isomerization of proline imidic peptide bonds in oligopeptides.</text>
</comment>
<dbReference type="GO" id="GO:0005737">
    <property type="term" value="C:cytoplasm"/>
    <property type="evidence" value="ECO:0007669"/>
    <property type="project" value="TreeGrafter"/>
</dbReference>
<reference evidence="4" key="1">
    <citation type="submission" date="2021-01" db="EMBL/GenBank/DDBJ databases">
        <authorList>
            <person name="Corre E."/>
            <person name="Pelletier E."/>
            <person name="Niang G."/>
            <person name="Scheremetjew M."/>
            <person name="Finn R."/>
            <person name="Kale V."/>
            <person name="Holt S."/>
            <person name="Cochrane G."/>
            <person name="Meng A."/>
            <person name="Brown T."/>
            <person name="Cohen L."/>
        </authorList>
    </citation>
    <scope>NUCLEOTIDE SEQUENCE</scope>
    <source>
        <strain evidence="4">MM31A-1</strain>
    </source>
</reference>
<dbReference type="PROSITE" id="PS50072">
    <property type="entry name" value="CSA_PPIASE_2"/>
    <property type="match status" value="1"/>
</dbReference>
<keyword evidence="1" id="KW-0697">Rotamase</keyword>
<keyword evidence="1" id="KW-0413">Isomerase</keyword>
<comment type="similarity">
    <text evidence="1">Belongs to the cyclophilin-type PPIase family.</text>
</comment>
<dbReference type="GO" id="GO:0016018">
    <property type="term" value="F:cyclosporin A binding"/>
    <property type="evidence" value="ECO:0007669"/>
    <property type="project" value="TreeGrafter"/>
</dbReference>
<sequence>MGNSGKNSNTSQFFIAFKEAPQCDGKHVVFGEMVSGFDVLEGIENQGVEGSMSGDGKPSKEVKITDCGAFHPLMTAGAGFWYDQPDVDSFTGKTPVFMVRPRIAIIAATRAICDKFITMLGTRVTSTSIAIDSDGVGSEDIAVQMAHALVQSFAIDVILVAPTNRQAFEKFEIPSSWIELSPKRAFNKEEVCLISKPIDALFNIQNQSWIGKESSYYHLDGKI</sequence>
<evidence type="ECO:0000256" key="1">
    <source>
        <dbReference type="RuleBase" id="RU363019"/>
    </source>
</evidence>
<dbReference type="AlphaFoldDB" id="A0A6S8VG61"/>
<evidence type="ECO:0000313" key="3">
    <source>
        <dbReference type="EMBL" id="CAE0467386.1"/>
    </source>
</evidence>
<dbReference type="EMBL" id="HBIO01015868">
    <property type="protein sequence ID" value="CAE0467386.1"/>
    <property type="molecule type" value="Transcribed_RNA"/>
</dbReference>
<name>A0A6S8VG61_9STRA</name>
<dbReference type="GO" id="GO:0003755">
    <property type="term" value="F:peptidyl-prolyl cis-trans isomerase activity"/>
    <property type="evidence" value="ECO:0007669"/>
    <property type="project" value="UniProtKB-UniRule"/>
</dbReference>
<dbReference type="InterPro" id="IPR002130">
    <property type="entry name" value="Cyclophilin-type_PPIase_dom"/>
</dbReference>
<protein>
    <recommendedName>
        <fullName evidence="1">Peptidyl-prolyl cis-trans isomerase</fullName>
        <shortName evidence="1">PPIase</shortName>
        <ecNumber evidence="1">5.2.1.8</ecNumber>
    </recommendedName>
</protein>
<dbReference type="InterPro" id="IPR029000">
    <property type="entry name" value="Cyclophilin-like_dom_sf"/>
</dbReference>
<dbReference type="EMBL" id="HBIO01015870">
    <property type="protein sequence ID" value="CAE0467387.1"/>
    <property type="molecule type" value="Transcribed_RNA"/>
</dbReference>
<dbReference type="SUPFAM" id="SSF50891">
    <property type="entry name" value="Cyclophilin-like"/>
    <property type="match status" value="1"/>
</dbReference>
<dbReference type="GO" id="GO:0006457">
    <property type="term" value="P:protein folding"/>
    <property type="evidence" value="ECO:0007669"/>
    <property type="project" value="TreeGrafter"/>
</dbReference>
<gene>
    <name evidence="3" type="ORF">CDEB00056_LOCUS12238</name>
    <name evidence="4" type="ORF">CDEB00056_LOCUS12239</name>
</gene>
<dbReference type="Gene3D" id="2.40.100.10">
    <property type="entry name" value="Cyclophilin-like"/>
    <property type="match status" value="1"/>
</dbReference>
<comment type="catalytic activity">
    <reaction evidence="1">
        <text>[protein]-peptidylproline (omega=180) = [protein]-peptidylproline (omega=0)</text>
        <dbReference type="Rhea" id="RHEA:16237"/>
        <dbReference type="Rhea" id="RHEA-COMP:10747"/>
        <dbReference type="Rhea" id="RHEA-COMP:10748"/>
        <dbReference type="ChEBI" id="CHEBI:83833"/>
        <dbReference type="ChEBI" id="CHEBI:83834"/>
        <dbReference type="EC" id="5.2.1.8"/>
    </reaction>
</comment>
<accession>A0A6S8VG61</accession>
<dbReference type="PRINTS" id="PR00153">
    <property type="entry name" value="CSAPPISMRASE"/>
</dbReference>